<dbReference type="KEGG" id="tsin:OXH18_05605"/>
<feature type="region of interest" description="Disordered" evidence="1">
    <location>
        <begin position="93"/>
        <end position="125"/>
    </location>
</feature>
<dbReference type="EMBL" id="CP113797">
    <property type="protein sequence ID" value="WAL61467.1"/>
    <property type="molecule type" value="Genomic_DNA"/>
</dbReference>
<evidence type="ECO:0000313" key="3">
    <source>
        <dbReference type="Proteomes" id="UP001163152"/>
    </source>
</evidence>
<dbReference type="Proteomes" id="UP001163152">
    <property type="component" value="Chromosome"/>
</dbReference>
<reference evidence="2" key="1">
    <citation type="submission" date="2022-12" db="EMBL/GenBank/DDBJ databases">
        <title>Polyphasic identification of a Novel Hot-Spring Cyanobacterium Ocullathermofonsia sinensis gen nov. sp. nov. and Genomic Insights on its Adaptations to the Thermal Habitat.</title>
        <authorList>
            <person name="Daroch M."/>
            <person name="Tang J."/>
            <person name="Jiang Y."/>
        </authorList>
    </citation>
    <scope>NUCLEOTIDE SEQUENCE</scope>
    <source>
        <strain evidence="2">PKUAC-SCTA174</strain>
    </source>
</reference>
<name>A0A9E8ZGQ3_9CYAN</name>
<sequence length="125" mass="13669">MVLKTRGSAALDKAQRRLALLKSIEENLDLGYGLTVTAYGQLIDQTRAMLEAHNTLLSEIEESRKTMNQMDRALSELSGRMLSGVATRYGRNSMQYLKAGGSNRTRKSQPSQSAAPETPPPTQAA</sequence>
<organism evidence="2 3">
    <name type="scientific">Thermocoleostomius sinensis A174</name>
    <dbReference type="NCBI Taxonomy" id="2016057"/>
    <lineage>
        <taxon>Bacteria</taxon>
        <taxon>Bacillati</taxon>
        <taxon>Cyanobacteriota</taxon>
        <taxon>Cyanophyceae</taxon>
        <taxon>Oculatellales</taxon>
        <taxon>Oculatellaceae</taxon>
        <taxon>Thermocoleostomius</taxon>
    </lineage>
</organism>
<gene>
    <name evidence="2" type="ORF">OXH18_05605</name>
</gene>
<evidence type="ECO:0000313" key="2">
    <source>
        <dbReference type="EMBL" id="WAL61467.1"/>
    </source>
</evidence>
<dbReference type="RefSeq" id="WP_268611433.1">
    <property type="nucleotide sequence ID" value="NZ_CP113797.1"/>
</dbReference>
<proteinExistence type="predicted"/>
<keyword evidence="3" id="KW-1185">Reference proteome</keyword>
<accession>A0A9E8ZGQ3</accession>
<dbReference type="AlphaFoldDB" id="A0A9E8ZGQ3"/>
<evidence type="ECO:0000256" key="1">
    <source>
        <dbReference type="SAM" id="MobiDB-lite"/>
    </source>
</evidence>
<protein>
    <submittedName>
        <fullName evidence="2">Uncharacterized protein</fullName>
    </submittedName>
</protein>